<accession>A0ABR4IJ46</accession>
<organism evidence="2 3">
    <name type="scientific">Aspergillus cavernicola</name>
    <dbReference type="NCBI Taxonomy" id="176166"/>
    <lineage>
        <taxon>Eukaryota</taxon>
        <taxon>Fungi</taxon>
        <taxon>Dikarya</taxon>
        <taxon>Ascomycota</taxon>
        <taxon>Pezizomycotina</taxon>
        <taxon>Eurotiomycetes</taxon>
        <taxon>Eurotiomycetidae</taxon>
        <taxon>Eurotiales</taxon>
        <taxon>Aspergillaceae</taxon>
        <taxon>Aspergillus</taxon>
        <taxon>Aspergillus subgen. Nidulantes</taxon>
    </lineage>
</organism>
<gene>
    <name evidence="2" type="ORF">BDW59DRAFT_143839</name>
</gene>
<evidence type="ECO:0000313" key="3">
    <source>
        <dbReference type="Proteomes" id="UP001610335"/>
    </source>
</evidence>
<evidence type="ECO:0000313" key="2">
    <source>
        <dbReference type="EMBL" id="KAL2827799.1"/>
    </source>
</evidence>
<name>A0ABR4IJ46_9EURO</name>
<sequence length="89" mass="9672">MYGDATGFPPHDPEGKSELDSAPVYQLVAPGYADEVVKQPYSPLGSSGTQAHQPPARMMAELPGDEVMMVEMSDSHRLNELEGNETPKR</sequence>
<comment type="caution">
    <text evidence="2">The sequence shown here is derived from an EMBL/GenBank/DDBJ whole genome shotgun (WGS) entry which is preliminary data.</text>
</comment>
<proteinExistence type="predicted"/>
<feature type="region of interest" description="Disordered" evidence="1">
    <location>
        <begin position="1"/>
        <end position="20"/>
    </location>
</feature>
<reference evidence="2 3" key="1">
    <citation type="submission" date="2024-07" db="EMBL/GenBank/DDBJ databases">
        <title>Section-level genome sequencing and comparative genomics of Aspergillus sections Usti and Cavernicolus.</title>
        <authorList>
            <consortium name="Lawrence Berkeley National Laboratory"/>
            <person name="Nybo J.L."/>
            <person name="Vesth T.C."/>
            <person name="Theobald S."/>
            <person name="Frisvad J.C."/>
            <person name="Larsen T.O."/>
            <person name="Kjaerboelling I."/>
            <person name="Rothschild-Mancinelli K."/>
            <person name="Lyhne E.K."/>
            <person name="Kogle M.E."/>
            <person name="Barry K."/>
            <person name="Clum A."/>
            <person name="Na H."/>
            <person name="Ledsgaard L."/>
            <person name="Lin J."/>
            <person name="Lipzen A."/>
            <person name="Kuo A."/>
            <person name="Riley R."/>
            <person name="Mondo S."/>
            <person name="LaButti K."/>
            <person name="Haridas S."/>
            <person name="Pangalinan J."/>
            <person name="Salamov A.A."/>
            <person name="Simmons B.A."/>
            <person name="Magnuson J.K."/>
            <person name="Chen J."/>
            <person name="Drula E."/>
            <person name="Henrissat B."/>
            <person name="Wiebenga A."/>
            <person name="Lubbers R.J."/>
            <person name="Gomes A.C."/>
            <person name="Makela M.R."/>
            <person name="Stajich J."/>
            <person name="Grigoriev I.V."/>
            <person name="Mortensen U.H."/>
            <person name="De vries R.P."/>
            <person name="Baker S.E."/>
            <person name="Andersen M.R."/>
        </authorList>
    </citation>
    <scope>NUCLEOTIDE SEQUENCE [LARGE SCALE GENOMIC DNA]</scope>
    <source>
        <strain evidence="2 3">CBS 600.67</strain>
    </source>
</reference>
<dbReference type="EMBL" id="JBFXLS010000023">
    <property type="protein sequence ID" value="KAL2827799.1"/>
    <property type="molecule type" value="Genomic_DNA"/>
</dbReference>
<dbReference type="Proteomes" id="UP001610335">
    <property type="component" value="Unassembled WGS sequence"/>
</dbReference>
<protein>
    <submittedName>
        <fullName evidence="2">Uncharacterized protein</fullName>
    </submittedName>
</protein>
<keyword evidence="3" id="KW-1185">Reference proteome</keyword>
<evidence type="ECO:0000256" key="1">
    <source>
        <dbReference type="SAM" id="MobiDB-lite"/>
    </source>
</evidence>